<evidence type="ECO:0000313" key="3">
    <source>
        <dbReference type="Proteomes" id="UP001341840"/>
    </source>
</evidence>
<evidence type="ECO:0000256" key="1">
    <source>
        <dbReference type="SAM" id="MobiDB-lite"/>
    </source>
</evidence>
<comment type="caution">
    <text evidence="2">The sequence shown here is derived from an EMBL/GenBank/DDBJ whole genome shotgun (WGS) entry which is preliminary data.</text>
</comment>
<keyword evidence="3" id="KW-1185">Reference proteome</keyword>
<dbReference type="Proteomes" id="UP001341840">
    <property type="component" value="Unassembled WGS sequence"/>
</dbReference>
<feature type="compositionally biased region" description="Polar residues" evidence="1">
    <location>
        <begin position="100"/>
        <end position="110"/>
    </location>
</feature>
<reference evidence="2 3" key="1">
    <citation type="journal article" date="2023" name="Plants (Basel)">
        <title>Bridging the Gap: Combining Genomics and Transcriptomics Approaches to Understand Stylosanthes scabra, an Orphan Legume from the Brazilian Caatinga.</title>
        <authorList>
            <person name="Ferreira-Neto J.R.C."/>
            <person name="da Silva M.D."/>
            <person name="Binneck E."/>
            <person name="de Melo N.F."/>
            <person name="da Silva R.H."/>
            <person name="de Melo A.L.T.M."/>
            <person name="Pandolfi V."/>
            <person name="Bustamante F.O."/>
            <person name="Brasileiro-Vidal A.C."/>
            <person name="Benko-Iseppon A.M."/>
        </authorList>
    </citation>
    <scope>NUCLEOTIDE SEQUENCE [LARGE SCALE GENOMIC DNA]</scope>
    <source>
        <tissue evidence="2">Leaves</tissue>
    </source>
</reference>
<feature type="region of interest" description="Disordered" evidence="1">
    <location>
        <begin position="79"/>
        <end position="110"/>
    </location>
</feature>
<organism evidence="2 3">
    <name type="scientific">Stylosanthes scabra</name>
    <dbReference type="NCBI Taxonomy" id="79078"/>
    <lineage>
        <taxon>Eukaryota</taxon>
        <taxon>Viridiplantae</taxon>
        <taxon>Streptophyta</taxon>
        <taxon>Embryophyta</taxon>
        <taxon>Tracheophyta</taxon>
        <taxon>Spermatophyta</taxon>
        <taxon>Magnoliopsida</taxon>
        <taxon>eudicotyledons</taxon>
        <taxon>Gunneridae</taxon>
        <taxon>Pentapetalae</taxon>
        <taxon>rosids</taxon>
        <taxon>fabids</taxon>
        <taxon>Fabales</taxon>
        <taxon>Fabaceae</taxon>
        <taxon>Papilionoideae</taxon>
        <taxon>50 kb inversion clade</taxon>
        <taxon>dalbergioids sensu lato</taxon>
        <taxon>Dalbergieae</taxon>
        <taxon>Pterocarpus clade</taxon>
        <taxon>Stylosanthes</taxon>
    </lineage>
</organism>
<accession>A0ABU6QK61</accession>
<protein>
    <submittedName>
        <fullName evidence="2">Uncharacterized protein</fullName>
    </submittedName>
</protein>
<name>A0ABU6QK61_9FABA</name>
<dbReference type="EMBL" id="JASCZI010000514">
    <property type="protein sequence ID" value="MED6112207.1"/>
    <property type="molecule type" value="Genomic_DNA"/>
</dbReference>
<evidence type="ECO:0000313" key="2">
    <source>
        <dbReference type="EMBL" id="MED6112207.1"/>
    </source>
</evidence>
<gene>
    <name evidence="2" type="ORF">PIB30_059573</name>
</gene>
<sequence>MKNSLLVLPMSEMLWLEAMTEPTTNYLLLDGRKSLGYDVIFVTQQLVPWELTHKFSTSMNMWLHFYVIQIIANSPSSFAQRSPKKEAAPPVRSAGKVVPKSQSRNSAIKS</sequence>
<proteinExistence type="predicted"/>